<sequence>MTPAVADFIVSGLSITVASCDSRLVPSIAKGVGCRPADDLTTLTVFLFAESAEATCRDIAANGRIAVTFSRPSTHETVQIKGRNARTVPLEPGDVARVRRNLDLFTEDIGLLGWGGDFVDAVFWRDPADLLAVRFTPDGVFGQTPGPRAGEALARRP</sequence>
<dbReference type="InterPro" id="IPR012349">
    <property type="entry name" value="Split_barrel_FMN-bd"/>
</dbReference>
<dbReference type="SUPFAM" id="SSF50475">
    <property type="entry name" value="FMN-binding split barrel"/>
    <property type="match status" value="1"/>
</dbReference>
<evidence type="ECO:0000313" key="1">
    <source>
        <dbReference type="EMBL" id="QSI77092.1"/>
    </source>
</evidence>
<proteinExistence type="predicted"/>
<dbReference type="RefSeq" id="WP_172202083.1">
    <property type="nucleotide sequence ID" value="NZ_CP071060.1"/>
</dbReference>
<accession>A0ABX7M5R4</accession>
<gene>
    <name evidence="1" type="ORF">JY500_00115</name>
</gene>
<keyword evidence="2" id="KW-1185">Reference proteome</keyword>
<evidence type="ECO:0000313" key="2">
    <source>
        <dbReference type="Proteomes" id="UP000663570"/>
    </source>
</evidence>
<name>A0ABX7M5R4_9RHOO</name>
<dbReference type="EMBL" id="CP071060">
    <property type="protein sequence ID" value="QSI77092.1"/>
    <property type="molecule type" value="Genomic_DNA"/>
</dbReference>
<protein>
    <submittedName>
        <fullName evidence="1">Pyridoxamine 5'-phosphate oxidase family protein</fullName>
    </submittedName>
</protein>
<reference evidence="1 2" key="1">
    <citation type="submission" date="2021-02" db="EMBL/GenBank/DDBJ databases">
        <title>Niveibacterium changnyeongensis HC41.</title>
        <authorList>
            <person name="Kang M."/>
        </authorList>
    </citation>
    <scope>NUCLEOTIDE SEQUENCE [LARGE SCALE GENOMIC DNA]</scope>
    <source>
        <strain evidence="1 2">HC41</strain>
    </source>
</reference>
<organism evidence="1 2">
    <name type="scientific">Niveibacterium microcysteis</name>
    <dbReference type="NCBI Taxonomy" id="2811415"/>
    <lineage>
        <taxon>Bacteria</taxon>
        <taxon>Pseudomonadati</taxon>
        <taxon>Pseudomonadota</taxon>
        <taxon>Betaproteobacteria</taxon>
        <taxon>Rhodocyclales</taxon>
        <taxon>Rhodocyclaceae</taxon>
        <taxon>Niveibacterium</taxon>
    </lineage>
</organism>
<dbReference type="Proteomes" id="UP000663570">
    <property type="component" value="Chromosome"/>
</dbReference>
<dbReference type="Gene3D" id="2.30.110.10">
    <property type="entry name" value="Electron Transport, Fmn-binding Protein, Chain A"/>
    <property type="match status" value="1"/>
</dbReference>